<gene>
    <name evidence="1" type="ORF">Pan161_05960</name>
</gene>
<dbReference type="Proteomes" id="UP000316855">
    <property type="component" value="Chromosome"/>
</dbReference>
<reference evidence="1 2" key="1">
    <citation type="submission" date="2019-02" db="EMBL/GenBank/DDBJ databases">
        <title>Deep-cultivation of Planctomycetes and their phenomic and genomic characterization uncovers novel biology.</title>
        <authorList>
            <person name="Wiegand S."/>
            <person name="Jogler M."/>
            <person name="Boedeker C."/>
            <person name="Pinto D."/>
            <person name="Vollmers J."/>
            <person name="Rivas-Marin E."/>
            <person name="Kohn T."/>
            <person name="Peeters S.H."/>
            <person name="Heuer A."/>
            <person name="Rast P."/>
            <person name="Oberbeckmann S."/>
            <person name="Bunk B."/>
            <person name="Jeske O."/>
            <person name="Meyerdierks A."/>
            <person name="Storesund J.E."/>
            <person name="Kallscheuer N."/>
            <person name="Luecker S."/>
            <person name="Lage O.M."/>
            <person name="Pohl T."/>
            <person name="Merkel B.J."/>
            <person name="Hornburger P."/>
            <person name="Mueller R.-W."/>
            <person name="Bruemmer F."/>
            <person name="Labrenz M."/>
            <person name="Spormann A.M."/>
            <person name="Op den Camp H."/>
            <person name="Overmann J."/>
            <person name="Amann R."/>
            <person name="Jetten M.S.M."/>
            <person name="Mascher T."/>
            <person name="Medema M.H."/>
            <person name="Devos D.P."/>
            <person name="Kaster A.-K."/>
            <person name="Ovreas L."/>
            <person name="Rohde M."/>
            <person name="Galperin M.Y."/>
            <person name="Jogler C."/>
        </authorList>
    </citation>
    <scope>NUCLEOTIDE SEQUENCE [LARGE SCALE GENOMIC DNA]</scope>
    <source>
        <strain evidence="1 2">Pan161</strain>
    </source>
</reference>
<dbReference type="RefSeq" id="WP_145224097.1">
    <property type="nucleotide sequence ID" value="NZ_CP036343.1"/>
</dbReference>
<dbReference type="AlphaFoldDB" id="A0A517V7J3"/>
<organism evidence="1 2">
    <name type="scientific">Gimesia algae</name>
    <dbReference type="NCBI Taxonomy" id="2527971"/>
    <lineage>
        <taxon>Bacteria</taxon>
        <taxon>Pseudomonadati</taxon>
        <taxon>Planctomycetota</taxon>
        <taxon>Planctomycetia</taxon>
        <taxon>Planctomycetales</taxon>
        <taxon>Planctomycetaceae</taxon>
        <taxon>Gimesia</taxon>
    </lineage>
</organism>
<dbReference type="KEGG" id="gax:Pan161_05960"/>
<protein>
    <submittedName>
        <fullName evidence="1">Uncharacterized protein</fullName>
    </submittedName>
</protein>
<accession>A0A517V7J3</accession>
<keyword evidence="2" id="KW-1185">Reference proteome</keyword>
<name>A0A517V7J3_9PLAN</name>
<sequence length="66" mass="7425">MTSKYATRTYRMNDGVVIIKQTQLRNGRYVVCSDNDNQHIERHIDAGPNQEAEIGRAVIAGHNGQL</sequence>
<evidence type="ECO:0000313" key="1">
    <source>
        <dbReference type="EMBL" id="QDT88977.1"/>
    </source>
</evidence>
<dbReference type="EMBL" id="CP036343">
    <property type="protein sequence ID" value="QDT88977.1"/>
    <property type="molecule type" value="Genomic_DNA"/>
</dbReference>
<proteinExistence type="predicted"/>
<evidence type="ECO:0000313" key="2">
    <source>
        <dbReference type="Proteomes" id="UP000316855"/>
    </source>
</evidence>